<dbReference type="SUPFAM" id="SSF50486">
    <property type="entry name" value="FMT C-terminal domain-like"/>
    <property type="match status" value="1"/>
</dbReference>
<reference evidence="8 9" key="1">
    <citation type="submission" date="2019-08" db="EMBL/GenBank/DDBJ databases">
        <title>In-depth cultivation of the pig gut microbiome towards novel bacterial diversity and tailored functional studies.</title>
        <authorList>
            <person name="Wylensek D."/>
            <person name="Hitch T.C.A."/>
            <person name="Clavel T."/>
        </authorList>
    </citation>
    <scope>NUCLEOTIDE SEQUENCE [LARGE SCALE GENOMIC DNA]</scope>
    <source>
        <strain evidence="8 9">Oil-RF-744-WCA-WT-10</strain>
    </source>
</reference>
<dbReference type="Gene3D" id="3.40.50.12230">
    <property type="match status" value="1"/>
</dbReference>
<comment type="caution">
    <text evidence="8">The sequence shown here is derived from an EMBL/GenBank/DDBJ whole genome shotgun (WGS) entry which is preliminary data.</text>
</comment>
<dbReference type="InterPro" id="IPR005793">
    <property type="entry name" value="Formyl_trans_C"/>
</dbReference>
<feature type="domain" description="Formyl transferase N-terminal" evidence="6">
    <location>
        <begin position="7"/>
        <end position="183"/>
    </location>
</feature>
<dbReference type="Pfam" id="PF00551">
    <property type="entry name" value="Formyl_trans_N"/>
    <property type="match status" value="1"/>
</dbReference>
<dbReference type="CDD" id="cd08646">
    <property type="entry name" value="FMT_core_Met-tRNA-FMT_N"/>
    <property type="match status" value="1"/>
</dbReference>
<evidence type="ECO:0000256" key="5">
    <source>
        <dbReference type="HAMAP-Rule" id="MF_00182"/>
    </source>
</evidence>
<feature type="binding site" evidence="5">
    <location>
        <begin position="113"/>
        <end position="116"/>
    </location>
    <ligand>
        <name>(6S)-5,6,7,8-tetrahydrofolate</name>
        <dbReference type="ChEBI" id="CHEBI:57453"/>
    </ligand>
</feature>
<keyword evidence="9" id="KW-1185">Reference proteome</keyword>
<comment type="similarity">
    <text evidence="1 5">Belongs to the Fmt family.</text>
</comment>
<dbReference type="EC" id="2.1.2.9" evidence="2 5"/>
<keyword evidence="4 5" id="KW-0648">Protein biosynthesis</keyword>
<organism evidence="8 9">
    <name type="scientific">Sodaliphilus pleomorphus</name>
    <dbReference type="NCBI Taxonomy" id="2606626"/>
    <lineage>
        <taxon>Bacteria</taxon>
        <taxon>Pseudomonadati</taxon>
        <taxon>Bacteroidota</taxon>
        <taxon>Bacteroidia</taxon>
        <taxon>Bacteroidales</taxon>
        <taxon>Muribaculaceae</taxon>
        <taxon>Sodaliphilus</taxon>
    </lineage>
</organism>
<dbReference type="InterPro" id="IPR002376">
    <property type="entry name" value="Formyl_transf_N"/>
</dbReference>
<evidence type="ECO:0000256" key="4">
    <source>
        <dbReference type="ARBA" id="ARBA00022917"/>
    </source>
</evidence>
<feature type="domain" description="Formyl transferase C-terminal" evidence="7">
    <location>
        <begin position="212"/>
        <end position="314"/>
    </location>
</feature>
<gene>
    <name evidence="5" type="primary">fmt</name>
    <name evidence="8" type="ORF">FYJ29_01570</name>
</gene>
<dbReference type="CDD" id="cd08704">
    <property type="entry name" value="Met_tRNA_FMT_C"/>
    <property type="match status" value="1"/>
</dbReference>
<keyword evidence="3 5" id="KW-0808">Transferase</keyword>
<evidence type="ECO:0000313" key="8">
    <source>
        <dbReference type="EMBL" id="MSS16466.1"/>
    </source>
</evidence>
<evidence type="ECO:0000256" key="1">
    <source>
        <dbReference type="ARBA" id="ARBA00010699"/>
    </source>
</evidence>
<dbReference type="InterPro" id="IPR005794">
    <property type="entry name" value="Fmt"/>
</dbReference>
<comment type="function">
    <text evidence="5">Attaches a formyl group to the free amino group of methionyl-tRNA(fMet). The formyl group appears to play a dual role in the initiator identity of N-formylmethionyl-tRNA by promoting its recognition by IF2 and preventing the misappropriation of this tRNA by the elongation apparatus.</text>
</comment>
<name>A0A6L5XBP9_9BACT</name>
<dbReference type="PANTHER" id="PTHR11138:SF5">
    <property type="entry name" value="METHIONYL-TRNA FORMYLTRANSFERASE, MITOCHONDRIAL"/>
    <property type="match status" value="1"/>
</dbReference>
<dbReference type="Proteomes" id="UP000483362">
    <property type="component" value="Unassembled WGS sequence"/>
</dbReference>
<dbReference type="GO" id="GO:0004479">
    <property type="term" value="F:methionyl-tRNA formyltransferase activity"/>
    <property type="evidence" value="ECO:0007669"/>
    <property type="project" value="UniProtKB-UniRule"/>
</dbReference>
<dbReference type="NCBIfam" id="TIGR00460">
    <property type="entry name" value="fmt"/>
    <property type="match status" value="1"/>
</dbReference>
<proteinExistence type="inferred from homology"/>
<dbReference type="InterPro" id="IPR036477">
    <property type="entry name" value="Formyl_transf_N_sf"/>
</dbReference>
<dbReference type="PANTHER" id="PTHR11138">
    <property type="entry name" value="METHIONYL-TRNA FORMYLTRANSFERASE"/>
    <property type="match status" value="1"/>
</dbReference>
<protein>
    <recommendedName>
        <fullName evidence="2 5">Methionyl-tRNA formyltransferase</fullName>
        <ecNumber evidence="2 5">2.1.2.9</ecNumber>
    </recommendedName>
</protein>
<dbReference type="RefSeq" id="WP_154326962.1">
    <property type="nucleotide sequence ID" value="NZ_CP045696.1"/>
</dbReference>
<accession>A0A6L5XBP9</accession>
<comment type="catalytic activity">
    <reaction evidence="5">
        <text>L-methionyl-tRNA(fMet) + (6R)-10-formyltetrahydrofolate = N-formyl-L-methionyl-tRNA(fMet) + (6S)-5,6,7,8-tetrahydrofolate + H(+)</text>
        <dbReference type="Rhea" id="RHEA:24380"/>
        <dbReference type="Rhea" id="RHEA-COMP:9952"/>
        <dbReference type="Rhea" id="RHEA-COMP:9953"/>
        <dbReference type="ChEBI" id="CHEBI:15378"/>
        <dbReference type="ChEBI" id="CHEBI:57453"/>
        <dbReference type="ChEBI" id="CHEBI:78530"/>
        <dbReference type="ChEBI" id="CHEBI:78844"/>
        <dbReference type="ChEBI" id="CHEBI:195366"/>
        <dbReference type="EC" id="2.1.2.9"/>
    </reaction>
</comment>
<evidence type="ECO:0000259" key="6">
    <source>
        <dbReference type="Pfam" id="PF00551"/>
    </source>
</evidence>
<dbReference type="SUPFAM" id="SSF53328">
    <property type="entry name" value="Formyltransferase"/>
    <property type="match status" value="1"/>
</dbReference>
<evidence type="ECO:0000259" key="7">
    <source>
        <dbReference type="Pfam" id="PF02911"/>
    </source>
</evidence>
<evidence type="ECO:0000256" key="2">
    <source>
        <dbReference type="ARBA" id="ARBA00012261"/>
    </source>
</evidence>
<dbReference type="InterPro" id="IPR011034">
    <property type="entry name" value="Formyl_transferase-like_C_sf"/>
</dbReference>
<dbReference type="EMBL" id="VULT01000002">
    <property type="protein sequence ID" value="MSS16466.1"/>
    <property type="molecule type" value="Genomic_DNA"/>
</dbReference>
<sequence>MEKKDLRIVFFGTPDFAVESLRRLVEGGYNIVGVVTMPDKPAGRGHHMYQSDVKRYALAQGLPLLQPVKLKDEAFVEALRSLQADLQIVIAFRMLPEVVWAMPRLGTFNLHASLLPKYRGAAPINWAVMNGDTETGVTTFFLKHEIDTGDIIEQRKIPIARTDNVEIVHDKLMHLGAQMVIDTVDSIIDGTVKTTPQAQMLTAGQQPTPAPKIFKDTCRIDWNRTAEALYNHVRGLSPYPAAWTEIVDATGKAHSTKVFATGQPQAKPEGELPGTVTSDGRHLWVACADGRLEITQLQVAGKKRMPADAFLRGFKIEDAHCD</sequence>
<dbReference type="InterPro" id="IPR041711">
    <property type="entry name" value="Met-tRNA-FMT_N"/>
</dbReference>
<evidence type="ECO:0000313" key="9">
    <source>
        <dbReference type="Proteomes" id="UP000483362"/>
    </source>
</evidence>
<dbReference type="GO" id="GO:0005829">
    <property type="term" value="C:cytosol"/>
    <property type="evidence" value="ECO:0007669"/>
    <property type="project" value="TreeGrafter"/>
</dbReference>
<dbReference type="AlphaFoldDB" id="A0A6L5XBP9"/>
<evidence type="ECO:0000256" key="3">
    <source>
        <dbReference type="ARBA" id="ARBA00022679"/>
    </source>
</evidence>
<dbReference type="HAMAP" id="MF_00182">
    <property type="entry name" value="Formyl_trans"/>
    <property type="match status" value="1"/>
</dbReference>
<dbReference type="InterPro" id="IPR044135">
    <property type="entry name" value="Met-tRNA-FMT_C"/>
</dbReference>
<dbReference type="Pfam" id="PF02911">
    <property type="entry name" value="Formyl_trans_C"/>
    <property type="match status" value="1"/>
</dbReference>